<feature type="region of interest" description="Disordered" evidence="1">
    <location>
        <begin position="1158"/>
        <end position="1206"/>
    </location>
</feature>
<feature type="region of interest" description="Disordered" evidence="1">
    <location>
        <begin position="673"/>
        <end position="693"/>
    </location>
</feature>
<dbReference type="EMBL" id="OV725082">
    <property type="protein sequence ID" value="CAH1405129.1"/>
    <property type="molecule type" value="Genomic_DNA"/>
</dbReference>
<evidence type="ECO:0000256" key="1">
    <source>
        <dbReference type="SAM" id="MobiDB-lite"/>
    </source>
</evidence>
<name>A0A9P0MU46_NEZVI</name>
<feature type="compositionally biased region" description="Polar residues" evidence="1">
    <location>
        <begin position="1192"/>
        <end position="1206"/>
    </location>
</feature>
<gene>
    <name evidence="3" type="ORF">NEZAVI_LOCUS13408</name>
</gene>
<dbReference type="Proteomes" id="UP001152798">
    <property type="component" value="Chromosome 6"/>
</dbReference>
<dbReference type="OrthoDB" id="6631403at2759"/>
<evidence type="ECO:0000256" key="2">
    <source>
        <dbReference type="SAM" id="SignalP"/>
    </source>
</evidence>
<organism evidence="3 4">
    <name type="scientific">Nezara viridula</name>
    <name type="common">Southern green stink bug</name>
    <name type="synonym">Cimex viridulus</name>
    <dbReference type="NCBI Taxonomy" id="85310"/>
    <lineage>
        <taxon>Eukaryota</taxon>
        <taxon>Metazoa</taxon>
        <taxon>Ecdysozoa</taxon>
        <taxon>Arthropoda</taxon>
        <taxon>Hexapoda</taxon>
        <taxon>Insecta</taxon>
        <taxon>Pterygota</taxon>
        <taxon>Neoptera</taxon>
        <taxon>Paraneoptera</taxon>
        <taxon>Hemiptera</taxon>
        <taxon>Heteroptera</taxon>
        <taxon>Panheteroptera</taxon>
        <taxon>Pentatomomorpha</taxon>
        <taxon>Pentatomoidea</taxon>
        <taxon>Pentatomidae</taxon>
        <taxon>Pentatominae</taxon>
        <taxon>Nezara</taxon>
    </lineage>
</organism>
<sequence>MKLILFVLIVLSTKVLLSENVTVDRMERDLKTTNSPLKQSKRSVYSVSFERKKKDRGKPVKTYPTLDVTLLARNKISTRGYSSQQEYVETSFDSGPLNSINSTLEYHTNHSAYVTMAKPFPNSFKSMCENKSRLQRTAYHKPHSRIVGKIIKKSPLETPMTELDENRSKKTNIMKIPYILSDTTDEFSETVKGLDARILDDLSKKVFYSTPKKTYMKFQRYTSREAKAMKNSGTSTEEKYNNNINIDRMQNALTTDSWTVVNDTPQPASMMYDYGISQEFGSKLRRSRHPSDPVIAPDYEPVNNVFLNPDISQIIVDHPSKEINLKTLKKFKPLIPDYDGMFSRILPLKYIEETDEEFDWYQTDDFYDPTVDGKITTPEFREINTEVIESTSSTYEEDIPIREITGFDKQIMVLGVQHTPYIEDDIQAETNGYTNHYPTAQEQEMEFMTNDDEIIEEDENVSLPFTFSQNWVDIEETSSSSDLLILENPKKKYPNDEDPIWTVATSNPKNNSNEIPADRYILWRDLLFRPKTPPSTKTVSLTAKKIWINWINPYQTTENDISTRQEMLETTSSPSSKKYKTIRKFKFKQSTVKGSTEKNLDSDYFAEEDQGTTVFWPMWSLSINKDTEDSVTSPPFLIKDTQPIFSISSIKSESSTRPVISISTTVLPTGSRLSTSTTVLPTGSRLSTSTTALPTGSRLFTSTTALPTGSRLFTSTTALPTGSRLSTSTTALPTGSRLFTSTTALPTGSRLFTSTTALPTGPRLSTSTTALPTASRLSTSTTVLPTESKISSPTSVLTTLSKISTFATEWPTSSEKHYDDKLTNFRKNITTSGITTHTITDEENTIINEQSPKTSSIRVPLTSLDIKYSQRYENITKNTNAPEITPMIHLNDTTYTTQTVPTTITKNWIKWKKLKEIKEENILPRKSLLATEISSSQKYKLETSTKEKDDLKEMVSDIFDLKYHMGLDNIYDLQTDKSLFSSFENIEDEDIKTILGSNGSDPIDFWPRWSYKDYSYFESLPPFLNLATEPITSVTSAISEVSNGREISDLTVQSTTPLKEQISQKVEKKERKEGKTVQGRNKPYNEIVKFITTNAIKTSTKVENILTPLANIKNKVTKTEDSKSWPIWLSTMPSIKFQWPIWMEPQYKRKLVKDPMAKENNKDVTEQLDKEEDESTSPSSTMFESKDKTETKPLSSSVPTTTNKQIHSFETKTSTVSNDDLDITDEAVWPIWVIFNPKDYTESSITFLTSKITETISSSIKPKLSSKKYFITEKNPKWYSTLIDTTIHTTSEMYRISTETEVTTTKTVVTSTETVETSTETVRTSTETVETSTETVGNILENEGISIETKGRSQTSYEYNTGKEIAIAKTGTNSRKYFPTTVKDFLKTTESAPPAASKPAKTSRREWKRCTCKAKAKTTAITCPTQNNQPEDKKISTYDQYDYNLIVPKLPEDSAYEIDRQPEYENEANKYPILQEVPYDEEDDILEARMDEENKQDICARLLDSSERSIIPSASLFIFIGWLIVI</sequence>
<keyword evidence="2" id="KW-0732">Signal</keyword>
<keyword evidence="4" id="KW-1185">Reference proteome</keyword>
<evidence type="ECO:0000313" key="4">
    <source>
        <dbReference type="Proteomes" id="UP001152798"/>
    </source>
</evidence>
<feature type="signal peptide" evidence="2">
    <location>
        <begin position="1"/>
        <end position="18"/>
    </location>
</feature>
<evidence type="ECO:0008006" key="5">
    <source>
        <dbReference type="Google" id="ProtNLM"/>
    </source>
</evidence>
<proteinExistence type="predicted"/>
<reference evidence="3" key="1">
    <citation type="submission" date="2022-01" db="EMBL/GenBank/DDBJ databases">
        <authorList>
            <person name="King R."/>
        </authorList>
    </citation>
    <scope>NUCLEOTIDE SEQUENCE</scope>
</reference>
<feature type="chain" id="PRO_5040340157" description="Neuropeptide" evidence="2">
    <location>
        <begin position="19"/>
        <end position="1526"/>
    </location>
</feature>
<accession>A0A9P0MU46</accession>
<feature type="compositionally biased region" description="Basic and acidic residues" evidence="1">
    <location>
        <begin position="1158"/>
        <end position="1168"/>
    </location>
</feature>
<protein>
    <recommendedName>
        <fullName evidence="5">Neuropeptide</fullName>
    </recommendedName>
</protein>
<evidence type="ECO:0000313" key="3">
    <source>
        <dbReference type="EMBL" id="CAH1405129.1"/>
    </source>
</evidence>